<protein>
    <submittedName>
        <fullName evidence="2">Uncharacterized protein</fullName>
    </submittedName>
</protein>
<keyword evidence="1" id="KW-0175">Coiled coil</keyword>
<evidence type="ECO:0000313" key="2">
    <source>
        <dbReference type="EMBL" id="GCE63383.1"/>
    </source>
</evidence>
<feature type="coiled-coil region" evidence="1">
    <location>
        <begin position="29"/>
        <end position="63"/>
    </location>
</feature>
<accession>A0A478FPR2</accession>
<sequence>MKTSTKDIFKSLGFGGIGAITGAGGSFGYQTVSKIFVNQEKEIQELKNRNSKLDKDLLLLEKEAAANKFHKPTTNALENLCKQWTGKPEDKSKYLEFVNKIIKTHLKDSNFDAISCEASNNPQI</sequence>
<gene>
    <name evidence="2" type="ORF">MHSWG343_03790</name>
</gene>
<dbReference type="AlphaFoldDB" id="A0A478FPR2"/>
<evidence type="ECO:0000256" key="1">
    <source>
        <dbReference type="SAM" id="Coils"/>
    </source>
</evidence>
<name>A0A478FPR2_9MOLU</name>
<comment type="caution">
    <text evidence="2">The sequence shown here is derived from an EMBL/GenBank/DDBJ whole genome shotgun (WGS) entry which is preliminary data.</text>
</comment>
<dbReference type="EMBL" id="BIMN01000001">
    <property type="protein sequence ID" value="GCE63383.1"/>
    <property type="molecule type" value="Genomic_DNA"/>
</dbReference>
<proteinExistence type="predicted"/>
<evidence type="ECO:0000313" key="3">
    <source>
        <dbReference type="Proteomes" id="UP000324831"/>
    </source>
</evidence>
<reference evidence="2 3" key="1">
    <citation type="submission" date="2019-01" db="EMBL/GenBank/DDBJ databases">
        <title>Draft genome sequences of Candidatus Mycoplasma haemohominis SWG34-3 identified from a patient with pyrexia, anemia and liver dysfunction.</title>
        <authorList>
            <person name="Sekizuka T."/>
            <person name="Hattori N."/>
            <person name="Katano H."/>
            <person name="Takuma T."/>
            <person name="Ito T."/>
            <person name="Arai N."/>
            <person name="Yanai R."/>
            <person name="Ishii S."/>
            <person name="Miura Y."/>
            <person name="Tokunaga T."/>
            <person name="Watanabe H."/>
            <person name="Nomura N."/>
            <person name="Eguchi J."/>
            <person name="Arai T."/>
            <person name="Hasegawa H."/>
            <person name="Nakamaki T."/>
            <person name="Wakita T."/>
            <person name="Niki Y."/>
            <person name="Kuroda M."/>
        </authorList>
    </citation>
    <scope>NUCLEOTIDE SEQUENCE [LARGE SCALE GENOMIC DNA]</scope>
    <source>
        <strain evidence="2">SWG34-3</strain>
    </source>
</reference>
<dbReference type="Proteomes" id="UP000324831">
    <property type="component" value="Unassembled WGS sequence"/>
</dbReference>
<organism evidence="2 3">
    <name type="scientific">Candidatus Mycoplasma haematohominis</name>
    <dbReference type="NCBI Taxonomy" id="1494318"/>
    <lineage>
        <taxon>Bacteria</taxon>
        <taxon>Bacillati</taxon>
        <taxon>Mycoplasmatota</taxon>
        <taxon>Mollicutes</taxon>
        <taxon>Mycoplasmataceae</taxon>
        <taxon>Mycoplasma</taxon>
    </lineage>
</organism>